<comment type="similarity">
    <text evidence="1">Belongs to the GSP E family.</text>
</comment>
<dbReference type="PANTHER" id="PTHR30258:SF2">
    <property type="entry name" value="COMG OPERON PROTEIN 1"/>
    <property type="match status" value="1"/>
</dbReference>
<dbReference type="Proteomes" id="UP000070422">
    <property type="component" value="Unassembled WGS sequence"/>
</dbReference>
<evidence type="ECO:0000256" key="3">
    <source>
        <dbReference type="ARBA" id="ARBA00022840"/>
    </source>
</evidence>
<comment type="caution">
    <text evidence="5">The sequence shown here is derived from an EMBL/GenBank/DDBJ whole genome shotgun (WGS) entry which is preliminary data.</text>
</comment>
<sequence>MEEAIKELLKRAYHGRVDDIHFLPDQDHYAIYFRQGGNLVHQRDLNLEEGARWIRYLKYVSHLDVGERRLPQEGSLFYDLDDFKIELRLSTLANYMLQESLVIRLLFDYEQETLSIESLDDFEIMKTYMKKQSGLILFSGPVSSGKTTLIYQLLRDLYQKQPKQIITMEDPVELKEKNFLQVQVNEKAGTTYDVLIKASLRHHPDILLIGEIRDEWTARMVMRAALTGHLVLATVHAKNCVGVLGRLQELGISQEQLLQTLLLIVSQRLIPLLPLEDNRRSMICEWMDASMITHWMMNGQHNDQFSSLNKKLEEAYQGGRISQEVKASYQLESDC</sequence>
<keyword evidence="3" id="KW-0067">ATP-binding</keyword>
<dbReference type="InterPro" id="IPR027417">
    <property type="entry name" value="P-loop_NTPase"/>
</dbReference>
<dbReference type="PATRIC" id="fig|87541.4.peg.1047"/>
<keyword evidence="8" id="KW-1185">Reference proteome</keyword>
<dbReference type="GO" id="GO:0016887">
    <property type="term" value="F:ATP hydrolysis activity"/>
    <property type="evidence" value="ECO:0007669"/>
    <property type="project" value="TreeGrafter"/>
</dbReference>
<evidence type="ECO:0000256" key="1">
    <source>
        <dbReference type="ARBA" id="ARBA00006611"/>
    </source>
</evidence>
<dbReference type="RefSeq" id="WP_060936917.1">
    <property type="nucleotide sequence ID" value="NZ_CP118095.1"/>
</dbReference>
<accession>A0A133XYL8</accession>
<proteinExistence type="inferred from homology"/>
<evidence type="ECO:0000313" key="7">
    <source>
        <dbReference type="Proteomes" id="UP000070422"/>
    </source>
</evidence>
<dbReference type="NCBIfam" id="NF041000">
    <property type="entry name" value="ATPase_ComGA"/>
    <property type="match status" value="1"/>
</dbReference>
<evidence type="ECO:0000313" key="6">
    <source>
        <dbReference type="EMBL" id="PKY90970.1"/>
    </source>
</evidence>
<dbReference type="SUPFAM" id="SSF52540">
    <property type="entry name" value="P-loop containing nucleoside triphosphate hydrolases"/>
    <property type="match status" value="1"/>
</dbReference>
<dbReference type="EMBL" id="LSCQ01000050">
    <property type="protein sequence ID" value="KXB36039.1"/>
    <property type="molecule type" value="Genomic_DNA"/>
</dbReference>
<dbReference type="Pfam" id="PF00437">
    <property type="entry name" value="T2SSE"/>
    <property type="match status" value="1"/>
</dbReference>
<dbReference type="PROSITE" id="PS00662">
    <property type="entry name" value="T2SP_E"/>
    <property type="match status" value="1"/>
</dbReference>
<dbReference type="GO" id="GO:0005524">
    <property type="term" value="F:ATP binding"/>
    <property type="evidence" value="ECO:0007669"/>
    <property type="project" value="UniProtKB-KW"/>
</dbReference>
<dbReference type="PANTHER" id="PTHR30258">
    <property type="entry name" value="TYPE II SECRETION SYSTEM PROTEIN GSPE-RELATED"/>
    <property type="match status" value="1"/>
</dbReference>
<dbReference type="InterPro" id="IPR047667">
    <property type="entry name" value="ATPase_ComGA"/>
</dbReference>
<feature type="domain" description="Bacterial type II secretion system protein E" evidence="4">
    <location>
        <begin position="200"/>
        <end position="214"/>
    </location>
</feature>
<organism evidence="5 7">
    <name type="scientific">Aerococcus christensenii</name>
    <dbReference type="NCBI Taxonomy" id="87541"/>
    <lineage>
        <taxon>Bacteria</taxon>
        <taxon>Bacillati</taxon>
        <taxon>Bacillota</taxon>
        <taxon>Bacilli</taxon>
        <taxon>Lactobacillales</taxon>
        <taxon>Aerococcaceae</taxon>
        <taxon>Aerococcus</taxon>
    </lineage>
</organism>
<reference evidence="5 7" key="1">
    <citation type="submission" date="2016-01" db="EMBL/GenBank/DDBJ databases">
        <authorList>
            <person name="Oliw E.H."/>
        </authorList>
    </citation>
    <scope>NUCLEOTIDE SEQUENCE [LARGE SCALE GENOMIC DNA]</scope>
    <source>
        <strain evidence="5 7">KA00635</strain>
    </source>
</reference>
<dbReference type="OrthoDB" id="9808272at2"/>
<dbReference type="Gene3D" id="3.30.450.90">
    <property type="match status" value="1"/>
</dbReference>
<dbReference type="CDD" id="cd01129">
    <property type="entry name" value="PulE-GspE-like"/>
    <property type="match status" value="1"/>
</dbReference>
<dbReference type="AlphaFoldDB" id="A0A133XYL8"/>
<dbReference type="STRING" id="87541.AWM71_00340"/>
<evidence type="ECO:0000256" key="2">
    <source>
        <dbReference type="ARBA" id="ARBA00022741"/>
    </source>
</evidence>
<evidence type="ECO:0000313" key="5">
    <source>
        <dbReference type="EMBL" id="KXB36039.1"/>
    </source>
</evidence>
<dbReference type="Gene3D" id="3.40.50.300">
    <property type="entry name" value="P-loop containing nucleotide triphosphate hydrolases"/>
    <property type="match status" value="1"/>
</dbReference>
<name>A0A133XYL8_9LACT</name>
<dbReference type="Proteomes" id="UP000234775">
    <property type="component" value="Unassembled WGS sequence"/>
</dbReference>
<protein>
    <submittedName>
        <fullName evidence="6">General secretion pathway protein GspE</fullName>
    </submittedName>
    <submittedName>
        <fullName evidence="5">Putative ComG operon protein 1</fullName>
    </submittedName>
</protein>
<dbReference type="GO" id="GO:0005886">
    <property type="term" value="C:plasma membrane"/>
    <property type="evidence" value="ECO:0007669"/>
    <property type="project" value="TreeGrafter"/>
</dbReference>
<gene>
    <name evidence="6" type="ORF">CYJ27_06850</name>
    <name evidence="5" type="ORF">HMPREF3187_01056</name>
</gene>
<reference evidence="6 8" key="2">
    <citation type="submission" date="2017-12" db="EMBL/GenBank/DDBJ databases">
        <title>Phylogenetic diversity of female urinary microbiome.</title>
        <authorList>
            <person name="Thomas-White K."/>
            <person name="Wolfe A.J."/>
        </authorList>
    </citation>
    <scope>NUCLEOTIDE SEQUENCE [LARGE SCALE GENOMIC DNA]</scope>
    <source>
        <strain evidence="6 8">UMB0844</strain>
    </source>
</reference>
<evidence type="ECO:0000259" key="4">
    <source>
        <dbReference type="PROSITE" id="PS00662"/>
    </source>
</evidence>
<evidence type="ECO:0000313" key="8">
    <source>
        <dbReference type="Proteomes" id="UP000234775"/>
    </source>
</evidence>
<keyword evidence="2" id="KW-0547">Nucleotide-binding</keyword>
<dbReference type="InterPro" id="IPR001482">
    <property type="entry name" value="T2SS/T4SS_dom"/>
</dbReference>
<dbReference type="EMBL" id="PKGZ01000006">
    <property type="protein sequence ID" value="PKY90970.1"/>
    <property type="molecule type" value="Genomic_DNA"/>
</dbReference>